<comment type="catalytic activity">
    <reaction evidence="4 6">
        <text>sn-glycerol 3-phosphate + NAD(+) = dihydroxyacetone phosphate + NADH + H(+)</text>
        <dbReference type="Rhea" id="RHEA:11092"/>
        <dbReference type="ChEBI" id="CHEBI:15378"/>
        <dbReference type="ChEBI" id="CHEBI:57540"/>
        <dbReference type="ChEBI" id="CHEBI:57597"/>
        <dbReference type="ChEBI" id="CHEBI:57642"/>
        <dbReference type="ChEBI" id="CHEBI:57945"/>
        <dbReference type="EC" id="1.1.1.8"/>
    </reaction>
</comment>
<keyword evidence="11" id="KW-1185">Reference proteome</keyword>
<dbReference type="GO" id="GO:0046168">
    <property type="term" value="P:glycerol-3-phosphate catabolic process"/>
    <property type="evidence" value="ECO:0007669"/>
    <property type="project" value="UniProtKB-UniRule"/>
</dbReference>
<dbReference type="InterPro" id="IPR006109">
    <property type="entry name" value="G3P_DH_NAD-dep_C"/>
</dbReference>
<keyword evidence="7" id="KW-0472">Membrane</keyword>
<gene>
    <name evidence="10" type="ORF">EAH_00002500</name>
</gene>
<dbReference type="Gene3D" id="1.10.1040.10">
    <property type="entry name" value="N-(1-d-carboxylethyl)-l-norvaline Dehydrogenase, domain 2"/>
    <property type="match status" value="1"/>
</dbReference>
<keyword evidence="7" id="KW-0812">Transmembrane</keyword>
<evidence type="ECO:0000256" key="7">
    <source>
        <dbReference type="SAM" id="Phobius"/>
    </source>
</evidence>
<keyword evidence="2 5" id="KW-0560">Oxidoreductase</keyword>
<evidence type="ECO:0000313" key="11">
    <source>
        <dbReference type="Proteomes" id="UP000018050"/>
    </source>
</evidence>
<dbReference type="InterPro" id="IPR011128">
    <property type="entry name" value="G3P_DH_NAD-dep_N"/>
</dbReference>
<dbReference type="GO" id="GO:0005829">
    <property type="term" value="C:cytosol"/>
    <property type="evidence" value="ECO:0007669"/>
    <property type="project" value="TreeGrafter"/>
</dbReference>
<dbReference type="SUPFAM" id="SSF48179">
    <property type="entry name" value="6-phosphogluconate dehydrogenase C-terminal domain-like"/>
    <property type="match status" value="1"/>
</dbReference>
<dbReference type="NCBIfam" id="TIGR03376">
    <property type="entry name" value="glycerol3P_DH"/>
    <property type="match status" value="1"/>
</dbReference>
<comment type="similarity">
    <text evidence="1 5">Belongs to the NAD-dependent glycerol-3-phosphate dehydrogenase family.</text>
</comment>
<reference evidence="10" key="2">
    <citation type="submission" date="2013-10" db="EMBL/GenBank/DDBJ databases">
        <authorList>
            <person name="Aslett M."/>
        </authorList>
    </citation>
    <scope>NUCLEOTIDE SEQUENCE</scope>
    <source>
        <strain evidence="10">Houghton</strain>
    </source>
</reference>
<dbReference type="InterPro" id="IPR008927">
    <property type="entry name" value="6-PGluconate_DH-like_C_sf"/>
</dbReference>
<dbReference type="PANTHER" id="PTHR11728">
    <property type="entry name" value="GLYCEROL-3-PHOSPHATE DEHYDROGENASE"/>
    <property type="match status" value="1"/>
</dbReference>
<keyword evidence="7" id="KW-1133">Transmembrane helix</keyword>
<dbReference type="GO" id="GO:0042803">
    <property type="term" value="F:protein homodimerization activity"/>
    <property type="evidence" value="ECO:0007669"/>
    <property type="project" value="InterPro"/>
</dbReference>
<dbReference type="GeneID" id="25268320"/>
<dbReference type="InterPro" id="IPR006168">
    <property type="entry name" value="G3P_DH_NAD-dep"/>
</dbReference>
<evidence type="ECO:0000259" key="9">
    <source>
        <dbReference type="Pfam" id="PF07479"/>
    </source>
</evidence>
<dbReference type="Proteomes" id="UP000018050">
    <property type="component" value="Unassembled WGS sequence"/>
</dbReference>
<dbReference type="AlphaFoldDB" id="U6GJ18"/>
<dbReference type="RefSeq" id="XP_013249846.1">
    <property type="nucleotide sequence ID" value="XM_013394392.1"/>
</dbReference>
<feature type="domain" description="Glycerol-3-phosphate dehydrogenase NAD-dependent N-terminal" evidence="8">
    <location>
        <begin position="97"/>
        <end position="266"/>
    </location>
</feature>
<dbReference type="GO" id="GO:0005975">
    <property type="term" value="P:carbohydrate metabolic process"/>
    <property type="evidence" value="ECO:0007669"/>
    <property type="project" value="InterPro"/>
</dbReference>
<evidence type="ECO:0000256" key="1">
    <source>
        <dbReference type="ARBA" id="ARBA00011009"/>
    </source>
</evidence>
<dbReference type="Pfam" id="PF07479">
    <property type="entry name" value="NAD_Gly3P_dh_C"/>
    <property type="match status" value="1"/>
</dbReference>
<feature type="domain" description="Glycerol-3-phosphate dehydrogenase NAD-dependent C-terminal" evidence="9">
    <location>
        <begin position="290"/>
        <end position="436"/>
    </location>
</feature>
<dbReference type="PROSITE" id="PS00957">
    <property type="entry name" value="NAD_G3PDH"/>
    <property type="match status" value="1"/>
</dbReference>
<dbReference type="InterPro" id="IPR036291">
    <property type="entry name" value="NAD(P)-bd_dom_sf"/>
</dbReference>
<keyword evidence="3 5" id="KW-0520">NAD</keyword>
<evidence type="ECO:0000256" key="4">
    <source>
        <dbReference type="ARBA" id="ARBA00048683"/>
    </source>
</evidence>
<dbReference type="FunFam" id="1.10.1040.10:FF:000004">
    <property type="entry name" value="Glycerol-3-phosphate dehydrogenase [NAD(+)]"/>
    <property type="match status" value="1"/>
</dbReference>
<dbReference type="EC" id="1.1.1.8" evidence="6"/>
<dbReference type="GO" id="GO:0051287">
    <property type="term" value="F:NAD binding"/>
    <property type="evidence" value="ECO:0007669"/>
    <property type="project" value="UniProtKB-UniRule"/>
</dbReference>
<accession>U6GJ18</accession>
<dbReference type="PRINTS" id="PR00077">
    <property type="entry name" value="GPDHDRGNASE"/>
</dbReference>
<feature type="transmembrane region" description="Helical" evidence="7">
    <location>
        <begin position="56"/>
        <end position="78"/>
    </location>
</feature>
<dbReference type="GO" id="GO:0141152">
    <property type="term" value="F:glycerol-3-phosphate dehydrogenase (NAD+) activity"/>
    <property type="evidence" value="ECO:0007669"/>
    <property type="project" value="UniProtKB-UniRule"/>
</dbReference>
<proteinExistence type="inferred from homology"/>
<dbReference type="Gene3D" id="3.40.50.720">
    <property type="entry name" value="NAD(P)-binding Rossmann-like Domain"/>
    <property type="match status" value="1"/>
</dbReference>
<evidence type="ECO:0000259" key="8">
    <source>
        <dbReference type="Pfam" id="PF01210"/>
    </source>
</evidence>
<reference evidence="10" key="1">
    <citation type="submission" date="2013-10" db="EMBL/GenBank/DDBJ databases">
        <title>Genomic analysis of the causative agents of coccidiosis in chickens.</title>
        <authorList>
            <person name="Reid A.J."/>
            <person name="Blake D."/>
            <person name="Billington K."/>
            <person name="Browne H."/>
            <person name="Dunn M."/>
            <person name="Hung S."/>
            <person name="Kawahara F."/>
            <person name="Miranda-Saavedra D."/>
            <person name="Mourier T."/>
            <person name="Nagra H."/>
            <person name="Otto T.D."/>
            <person name="Rawlings N."/>
            <person name="Sanchez A."/>
            <person name="Sanders M."/>
            <person name="Subramaniam C."/>
            <person name="Tay Y."/>
            <person name="Dear P."/>
            <person name="Doerig C."/>
            <person name="Gruber A."/>
            <person name="Parkinson J."/>
            <person name="Shirley M."/>
            <person name="Wan K.L."/>
            <person name="Berriman M."/>
            <person name="Tomley F."/>
            <person name="Pain A."/>
        </authorList>
    </citation>
    <scope>NUCLEOTIDE SEQUENCE</scope>
    <source>
        <strain evidence="10">Houghton</strain>
    </source>
</reference>
<sequence>MQQSRPQLIGVCNQRKPGAFSCKRFHPSWQSGVVPTPTASDSAHLGPRWHLQGRRVWNAVLLFCLFFLLTPASMEAFLRPASTFPPLLQALQKGPLKVSLVGSGNWGTAVGKIVASNAKNSHIFNTDVRMWVYEEEVEGRKLTDWINIHHENRKYLPGFELPSNLRAVPSLTDACRDADLLVFVMPHQFIERACRELRKAKLLPPHCRAISLIKGIGVRNGWPITLTHEIGSILDLPKPCVLSGANVAKDVAAENFAEATIGHADGETETAALWQLLFDRPNFKINVLPDVDGVEVCGALKNVVALAGGFCEGMGQGTNTKAAILRLGVEEIKTFTMLFFGDLLADTLYDSAGYADVITTVFGGRNARVAAAFVRQKGKDWDQLEKEMLNGQKLQGPATLELVAEVIRVNEVEHLFPLFTATYAVAFQNADPQAILDVFRTERPRSIQRSEDCVKLKVPTVVKDARIRIASRMKKLGRSISELIKNPPDTPDSVSEESNHKAEPTCAKLRLVAGRLMWPVEDAKEGSPEHRHIVGGYEADWGVFYGVSRHLQACGSCIRLDLCEHLYSAALTYGGSVPVCGNTAALAVVSTVPPLH</sequence>
<dbReference type="PANTHER" id="PTHR11728:SF8">
    <property type="entry name" value="GLYCEROL-3-PHOSPHATE DEHYDROGENASE [NAD(+)]-RELATED"/>
    <property type="match status" value="1"/>
</dbReference>
<name>U6GJ18_EIMAC</name>
<evidence type="ECO:0000256" key="6">
    <source>
        <dbReference type="RuleBase" id="RU361243"/>
    </source>
</evidence>
<dbReference type="SUPFAM" id="SSF51735">
    <property type="entry name" value="NAD(P)-binding Rossmann-fold domains"/>
    <property type="match status" value="1"/>
</dbReference>
<dbReference type="OrthoDB" id="10263760at2759"/>
<evidence type="ECO:0000256" key="3">
    <source>
        <dbReference type="ARBA" id="ARBA00023027"/>
    </source>
</evidence>
<organism evidence="10 11">
    <name type="scientific">Eimeria acervulina</name>
    <name type="common">Coccidian parasite</name>
    <dbReference type="NCBI Taxonomy" id="5801"/>
    <lineage>
        <taxon>Eukaryota</taxon>
        <taxon>Sar</taxon>
        <taxon>Alveolata</taxon>
        <taxon>Apicomplexa</taxon>
        <taxon>Conoidasida</taxon>
        <taxon>Coccidia</taxon>
        <taxon>Eucoccidiorida</taxon>
        <taxon>Eimeriorina</taxon>
        <taxon>Eimeriidae</taxon>
        <taxon>Eimeria</taxon>
    </lineage>
</organism>
<evidence type="ECO:0000256" key="2">
    <source>
        <dbReference type="ARBA" id="ARBA00023002"/>
    </source>
</evidence>
<protein>
    <recommendedName>
        <fullName evidence="6">Glycerol-3-phosphate dehydrogenase [NAD(+)]</fullName>
        <ecNumber evidence="6">1.1.1.8</ecNumber>
    </recommendedName>
</protein>
<dbReference type="InterPro" id="IPR017751">
    <property type="entry name" value="G3P_DH_NAD-dep_euk"/>
</dbReference>
<dbReference type="InterPro" id="IPR013328">
    <property type="entry name" value="6PGD_dom2"/>
</dbReference>
<evidence type="ECO:0000256" key="5">
    <source>
        <dbReference type="RuleBase" id="RU000437"/>
    </source>
</evidence>
<evidence type="ECO:0000313" key="10">
    <source>
        <dbReference type="EMBL" id="CDI80155.1"/>
    </source>
</evidence>
<dbReference type="VEuPathDB" id="ToxoDB:EAH_00002500"/>
<dbReference type="EMBL" id="HG671149">
    <property type="protein sequence ID" value="CDI80155.1"/>
    <property type="molecule type" value="Genomic_DNA"/>
</dbReference>
<dbReference type="Pfam" id="PF01210">
    <property type="entry name" value="NAD_Gly3P_dh_N"/>
    <property type="match status" value="1"/>
</dbReference>